<feature type="compositionally biased region" description="Basic and acidic residues" evidence="1">
    <location>
        <begin position="49"/>
        <end position="69"/>
    </location>
</feature>
<keyword evidence="4" id="KW-1185">Reference proteome</keyword>
<dbReference type="PROSITE" id="PS51257">
    <property type="entry name" value="PROKAR_LIPOPROTEIN"/>
    <property type="match status" value="1"/>
</dbReference>
<evidence type="ECO:0000313" key="3">
    <source>
        <dbReference type="EMBL" id="MFC4770153.1"/>
    </source>
</evidence>
<reference evidence="4" key="1">
    <citation type="journal article" date="2019" name="Int. J. Syst. Evol. Microbiol.">
        <title>The Global Catalogue of Microorganisms (GCM) 10K type strain sequencing project: providing services to taxonomists for standard genome sequencing and annotation.</title>
        <authorList>
            <consortium name="The Broad Institute Genomics Platform"/>
            <consortium name="The Broad Institute Genome Sequencing Center for Infectious Disease"/>
            <person name="Wu L."/>
            <person name="Ma J."/>
        </authorList>
    </citation>
    <scope>NUCLEOTIDE SEQUENCE [LARGE SCALE GENOMIC DNA]</scope>
    <source>
        <strain evidence="4">WYCCWR 12678</strain>
    </source>
</reference>
<feature type="region of interest" description="Disordered" evidence="1">
    <location>
        <begin position="34"/>
        <end position="78"/>
    </location>
</feature>
<protein>
    <recommendedName>
        <fullName evidence="5">Lipoprotein</fullName>
    </recommendedName>
</protein>
<keyword evidence="2" id="KW-0732">Signal</keyword>
<evidence type="ECO:0000256" key="2">
    <source>
        <dbReference type="SAM" id="SignalP"/>
    </source>
</evidence>
<comment type="caution">
    <text evidence="3">The sequence shown here is derived from an EMBL/GenBank/DDBJ whole genome shotgun (WGS) entry which is preliminary data.</text>
</comment>
<evidence type="ECO:0000256" key="1">
    <source>
        <dbReference type="SAM" id="MobiDB-lite"/>
    </source>
</evidence>
<dbReference type="Proteomes" id="UP001596002">
    <property type="component" value="Unassembled WGS sequence"/>
</dbReference>
<name>A0ABV9Q8J7_9BACL</name>
<feature type="chain" id="PRO_5045731462" description="Lipoprotein" evidence="2">
    <location>
        <begin position="24"/>
        <end position="213"/>
    </location>
</feature>
<sequence length="213" mass="24233">MKKNLVIPVVVSMLALTGCGQNADQSPINTSKTVLQQNQQTQGGIGSSPRDDAPVSERDKNNLRFKDNLRPPTAFPGSSASAEEVWKWVKQQELTYIQGMLNQQESFSEQQKVELDKWLSDFYGDEWKSKRLSRALKPVEGGYRITNDAYDFVPNDFMIQSVDKLALQKSNTNRMVLTVDLTVKQDQKVHVVYTIGQEQGKWKIIDYSFKLVQ</sequence>
<evidence type="ECO:0000313" key="4">
    <source>
        <dbReference type="Proteomes" id="UP001596002"/>
    </source>
</evidence>
<dbReference type="EMBL" id="JBHSHC010000156">
    <property type="protein sequence ID" value="MFC4770153.1"/>
    <property type="molecule type" value="Genomic_DNA"/>
</dbReference>
<evidence type="ECO:0008006" key="5">
    <source>
        <dbReference type="Google" id="ProtNLM"/>
    </source>
</evidence>
<gene>
    <name evidence="3" type="ORF">ACFO8Q_23020</name>
</gene>
<dbReference type="RefSeq" id="WP_380029482.1">
    <property type="nucleotide sequence ID" value="NZ_JBHSHC010000156.1"/>
</dbReference>
<proteinExistence type="predicted"/>
<accession>A0ABV9Q8J7</accession>
<organism evidence="3 4">
    <name type="scientific">Effusibacillus consociatus</name>
    <dbReference type="NCBI Taxonomy" id="1117041"/>
    <lineage>
        <taxon>Bacteria</taxon>
        <taxon>Bacillati</taxon>
        <taxon>Bacillota</taxon>
        <taxon>Bacilli</taxon>
        <taxon>Bacillales</taxon>
        <taxon>Alicyclobacillaceae</taxon>
        <taxon>Effusibacillus</taxon>
    </lineage>
</organism>
<feature type="signal peptide" evidence="2">
    <location>
        <begin position="1"/>
        <end position="23"/>
    </location>
</feature>